<dbReference type="InterPro" id="IPR039930">
    <property type="entry name" value="RALGAPB"/>
</dbReference>
<dbReference type="AlphaFoldDB" id="A0ABD0ZCF3"/>
<sequence>MIQHTNTGQEGWSVQHCTVIYLHALQSGLYRIKLQPSATRPTVGIPLVDGVVVSRNMVGSLVRQTALNICRRKRLDNESYQPPHTRRRLKIQEIASKYETVVSRADLLTDLFS</sequence>
<dbReference type="Proteomes" id="UP001558652">
    <property type="component" value="Unassembled WGS sequence"/>
</dbReference>
<proteinExistence type="predicted"/>
<accession>A0ABD0ZCF3</accession>
<gene>
    <name evidence="1" type="ORF">AAG570_009455</name>
</gene>
<dbReference type="PANTHER" id="PTHR21344">
    <property type="entry name" value="RAL GTPASE-ACTIVATING PROTEIN SUBUNIT BETA"/>
    <property type="match status" value="1"/>
</dbReference>
<evidence type="ECO:0000313" key="1">
    <source>
        <dbReference type="EMBL" id="KAL1137759.1"/>
    </source>
</evidence>
<dbReference type="EMBL" id="JBFDAA010000004">
    <property type="protein sequence ID" value="KAL1137759.1"/>
    <property type="molecule type" value="Genomic_DNA"/>
</dbReference>
<reference evidence="1 2" key="1">
    <citation type="submission" date="2024-07" db="EMBL/GenBank/DDBJ databases">
        <title>Chromosome-level genome assembly of the water stick insect Ranatra chinensis (Heteroptera: Nepidae).</title>
        <authorList>
            <person name="Liu X."/>
        </authorList>
    </citation>
    <scope>NUCLEOTIDE SEQUENCE [LARGE SCALE GENOMIC DNA]</scope>
    <source>
        <strain evidence="1">Cailab_2021Rc</strain>
        <tissue evidence="1">Muscle</tissue>
    </source>
</reference>
<comment type="caution">
    <text evidence="1">The sequence shown here is derived from an EMBL/GenBank/DDBJ whole genome shotgun (WGS) entry which is preliminary data.</text>
</comment>
<evidence type="ECO:0000313" key="2">
    <source>
        <dbReference type="Proteomes" id="UP001558652"/>
    </source>
</evidence>
<dbReference type="SUPFAM" id="SSF111347">
    <property type="entry name" value="Rap/Ran-GAP"/>
    <property type="match status" value="1"/>
</dbReference>
<dbReference type="PANTHER" id="PTHR21344:SF1">
    <property type="entry name" value="RAL GTPASE-ACTIVATING PROTEIN SUBUNIT BETA"/>
    <property type="match status" value="1"/>
</dbReference>
<keyword evidence="2" id="KW-1185">Reference proteome</keyword>
<organism evidence="1 2">
    <name type="scientific">Ranatra chinensis</name>
    <dbReference type="NCBI Taxonomy" id="642074"/>
    <lineage>
        <taxon>Eukaryota</taxon>
        <taxon>Metazoa</taxon>
        <taxon>Ecdysozoa</taxon>
        <taxon>Arthropoda</taxon>
        <taxon>Hexapoda</taxon>
        <taxon>Insecta</taxon>
        <taxon>Pterygota</taxon>
        <taxon>Neoptera</taxon>
        <taxon>Paraneoptera</taxon>
        <taxon>Hemiptera</taxon>
        <taxon>Heteroptera</taxon>
        <taxon>Panheteroptera</taxon>
        <taxon>Nepomorpha</taxon>
        <taxon>Nepidae</taxon>
        <taxon>Ranatrinae</taxon>
        <taxon>Ranatra</taxon>
    </lineage>
</organism>
<name>A0ABD0ZCF3_9HEMI</name>
<protein>
    <submittedName>
        <fullName evidence="1">Uncharacterized protein</fullName>
    </submittedName>
</protein>
<dbReference type="InterPro" id="IPR035974">
    <property type="entry name" value="Rap/Ran-GAP_sf"/>
</dbReference>